<dbReference type="Pfam" id="PF12688">
    <property type="entry name" value="TPR_5"/>
    <property type="match status" value="1"/>
</dbReference>
<reference evidence="3 4" key="1">
    <citation type="submission" date="2020-01" db="EMBL/GenBank/DDBJ databases">
        <title>Paenibacillus sp. nov., isolated from tomato rhizosphere.</title>
        <authorList>
            <person name="Weon H.-Y."/>
            <person name="Lee S.A."/>
        </authorList>
    </citation>
    <scope>NUCLEOTIDE SEQUENCE [LARGE SCALE GENOMIC DNA]</scope>
    <source>
        <strain evidence="3 4">12200R-189</strain>
    </source>
</reference>
<dbReference type="EMBL" id="CP048209">
    <property type="protein sequence ID" value="QHT61320.1"/>
    <property type="molecule type" value="Genomic_DNA"/>
</dbReference>
<evidence type="ECO:0000313" key="4">
    <source>
        <dbReference type="Proteomes" id="UP000476064"/>
    </source>
</evidence>
<dbReference type="RefSeq" id="WP_162357759.1">
    <property type="nucleotide sequence ID" value="NZ_CP048209.1"/>
</dbReference>
<gene>
    <name evidence="3" type="ORF">GXP70_16055</name>
</gene>
<evidence type="ECO:0000259" key="2">
    <source>
        <dbReference type="Pfam" id="PF12688"/>
    </source>
</evidence>
<dbReference type="Gene3D" id="1.25.40.10">
    <property type="entry name" value="Tetratricopeptide repeat domain"/>
    <property type="match status" value="1"/>
</dbReference>
<dbReference type="InterPro" id="IPR019734">
    <property type="entry name" value="TPR_rpt"/>
</dbReference>
<dbReference type="SMART" id="SM00028">
    <property type="entry name" value="TPR"/>
    <property type="match status" value="2"/>
</dbReference>
<keyword evidence="4" id="KW-1185">Reference proteome</keyword>
<keyword evidence="1" id="KW-0802">TPR repeat</keyword>
<dbReference type="SUPFAM" id="SSF48452">
    <property type="entry name" value="TPR-like"/>
    <property type="match status" value="1"/>
</dbReference>
<sequence length="160" mass="19030">MEDLERAIHFRESGQLEEARTILLDLINQDSMNPSVWYQCAWVHDVMELEREAIPYYKRSLELELQDEERQGAYLGLGSTFRTLGMYDEAQLIFEEAIRTYPDRREYQVFYAMVRFNQAAYSEAMEIILKQLADTSNDKGIQEYKKAILFYSDKLSRIWD</sequence>
<feature type="domain" description="Tetratrico peptide repeat group 5" evidence="2">
    <location>
        <begin position="37"/>
        <end position="155"/>
    </location>
</feature>
<proteinExistence type="predicted"/>
<dbReference type="Proteomes" id="UP000476064">
    <property type="component" value="Chromosome"/>
</dbReference>
<dbReference type="KEGG" id="plyc:GXP70_16055"/>
<dbReference type="AlphaFoldDB" id="A0A6C0G3Q4"/>
<protein>
    <submittedName>
        <fullName evidence="3">Tetratricopeptide repeat protein</fullName>
    </submittedName>
</protein>
<organism evidence="3 4">
    <name type="scientific">Paenibacillus lycopersici</name>
    <dbReference type="NCBI Taxonomy" id="2704462"/>
    <lineage>
        <taxon>Bacteria</taxon>
        <taxon>Bacillati</taxon>
        <taxon>Bacillota</taxon>
        <taxon>Bacilli</taxon>
        <taxon>Bacillales</taxon>
        <taxon>Paenibacillaceae</taxon>
        <taxon>Paenibacillus</taxon>
    </lineage>
</organism>
<accession>A0A6C0G3Q4</accession>
<feature type="repeat" description="TPR" evidence="1">
    <location>
        <begin position="71"/>
        <end position="104"/>
    </location>
</feature>
<dbReference type="InterPro" id="IPR041656">
    <property type="entry name" value="TPR_5"/>
</dbReference>
<evidence type="ECO:0000313" key="3">
    <source>
        <dbReference type="EMBL" id="QHT61320.1"/>
    </source>
</evidence>
<dbReference type="InterPro" id="IPR011990">
    <property type="entry name" value="TPR-like_helical_dom_sf"/>
</dbReference>
<dbReference type="PROSITE" id="PS50005">
    <property type="entry name" value="TPR"/>
    <property type="match status" value="1"/>
</dbReference>
<name>A0A6C0G3Q4_9BACL</name>
<evidence type="ECO:0000256" key="1">
    <source>
        <dbReference type="PROSITE-ProRule" id="PRU00339"/>
    </source>
</evidence>